<dbReference type="InterPro" id="IPR010852">
    <property type="entry name" value="ABATE"/>
</dbReference>
<protein>
    <submittedName>
        <fullName evidence="2">CGNR zinc finger domain-containing protein</fullName>
    </submittedName>
</protein>
<dbReference type="Gene3D" id="1.10.3300.10">
    <property type="entry name" value="Jann2411-like domain"/>
    <property type="match status" value="1"/>
</dbReference>
<feature type="domain" description="Zinc finger CGNR" evidence="1">
    <location>
        <begin position="112"/>
        <end position="155"/>
    </location>
</feature>
<proteinExistence type="predicted"/>
<dbReference type="Proteomes" id="UP001301731">
    <property type="component" value="Chromosome"/>
</dbReference>
<dbReference type="InterPro" id="IPR021005">
    <property type="entry name" value="Znf_CGNR"/>
</dbReference>
<sequence>MNDLALLETLLNTLSIDTGEDRLEAEFGLAGGELEQARELRESLRVACLAHAGHGSHTEVRPLSELLAEAPLVVAVDPATGAASLRPAREGALVARVASAIASTTADGTWPRLKACEAADCHWAYVDRSPGGRRRWCSMSVCGARAKMRTYRTRQG</sequence>
<dbReference type="EMBL" id="CP137573">
    <property type="protein sequence ID" value="WOX24018.1"/>
    <property type="molecule type" value="Genomic_DNA"/>
</dbReference>
<reference evidence="2 3" key="1">
    <citation type="submission" date="2023-10" db="EMBL/GenBank/DDBJ databases">
        <title>The genome sequence of Streptomyces sp. HUAS YS2.</title>
        <authorList>
            <person name="Mo P."/>
        </authorList>
    </citation>
    <scope>NUCLEOTIDE SEQUENCE [LARGE SCALE GENOMIC DNA]</scope>
    <source>
        <strain evidence="2 3">HUAS YS2</strain>
    </source>
</reference>
<evidence type="ECO:0000313" key="2">
    <source>
        <dbReference type="EMBL" id="WOX24018.1"/>
    </source>
</evidence>
<accession>A0ABZ0LX23</accession>
<name>A0ABZ0LX23_9ACTN</name>
<dbReference type="PANTHER" id="PTHR35525">
    <property type="entry name" value="BLL6575 PROTEIN"/>
    <property type="match status" value="1"/>
</dbReference>
<dbReference type="SUPFAM" id="SSF160904">
    <property type="entry name" value="Jann2411-like"/>
    <property type="match status" value="1"/>
</dbReference>
<dbReference type="Pfam" id="PF11706">
    <property type="entry name" value="zf-CGNR"/>
    <property type="match status" value="1"/>
</dbReference>
<organism evidence="2 3">
    <name type="scientific">Streptomyces solicathayae</name>
    <dbReference type="NCBI Taxonomy" id="3081768"/>
    <lineage>
        <taxon>Bacteria</taxon>
        <taxon>Bacillati</taxon>
        <taxon>Actinomycetota</taxon>
        <taxon>Actinomycetes</taxon>
        <taxon>Kitasatosporales</taxon>
        <taxon>Streptomycetaceae</taxon>
        <taxon>Streptomyces</taxon>
    </lineage>
</organism>
<evidence type="ECO:0000259" key="1">
    <source>
        <dbReference type="Pfam" id="PF11706"/>
    </source>
</evidence>
<dbReference type="InterPro" id="IPR023286">
    <property type="entry name" value="ABATE_dom_sf"/>
</dbReference>
<dbReference type="RefSeq" id="WP_318106472.1">
    <property type="nucleotide sequence ID" value="NZ_CP137573.1"/>
</dbReference>
<keyword evidence="3" id="KW-1185">Reference proteome</keyword>
<evidence type="ECO:0000313" key="3">
    <source>
        <dbReference type="Proteomes" id="UP001301731"/>
    </source>
</evidence>
<gene>
    <name evidence="2" type="ORF">R2D22_22570</name>
</gene>
<dbReference type="PANTHER" id="PTHR35525:SF3">
    <property type="entry name" value="BLL6575 PROTEIN"/>
    <property type="match status" value="1"/>
</dbReference>